<comment type="caution">
    <text evidence="1">The sequence shown here is derived from an EMBL/GenBank/DDBJ whole genome shotgun (WGS) entry which is preliminary data.</text>
</comment>
<dbReference type="AlphaFoldDB" id="A0A0G1M6U7"/>
<dbReference type="Proteomes" id="UP000034086">
    <property type="component" value="Unassembled WGS sequence"/>
</dbReference>
<dbReference type="EMBL" id="LCKQ01000006">
    <property type="protein sequence ID" value="KKU03976.1"/>
    <property type="molecule type" value="Genomic_DNA"/>
</dbReference>
<protein>
    <recommendedName>
        <fullName evidence="3">Adenine phosphoribosyltransferase</fullName>
    </recommendedName>
</protein>
<proteinExistence type="predicted"/>
<evidence type="ECO:0000313" key="2">
    <source>
        <dbReference type="Proteomes" id="UP000034086"/>
    </source>
</evidence>
<dbReference type="SUPFAM" id="SSF51395">
    <property type="entry name" value="FMN-linked oxidoreductases"/>
    <property type="match status" value="1"/>
</dbReference>
<accession>A0A0G1M6U7</accession>
<organism evidence="1 2">
    <name type="scientific">Candidatus Woesebacteria bacterium GW2011_GWE1_45_18</name>
    <dbReference type="NCBI Taxonomy" id="1618598"/>
    <lineage>
        <taxon>Bacteria</taxon>
        <taxon>Candidatus Woeseibacteriota</taxon>
    </lineage>
</organism>
<dbReference type="InterPro" id="IPR005137">
    <property type="entry name" value="BtpA"/>
</dbReference>
<sequence>MASYKEIFPNAHAVLPVIHVETTSQTLRNAEVAYQAGANGAFLISMQGMRHEDLAKIHETARKEFPTWWLGINYLDLPTIKVFDNLNSNISGVWVDDAGINEWVEQQVEAEKIQQARESSGWDGLYFGGVAFKYQRHVNRLEVVAQVATRFMDVVTTSGSGTGSAPDREKIFRMKASIDDRPLAIASGISPDNVGDYLDIADCFLVATSLLIPGTEDFDKSRVKDLIQAVRG</sequence>
<evidence type="ECO:0000313" key="1">
    <source>
        <dbReference type="EMBL" id="KKU03976.1"/>
    </source>
</evidence>
<reference evidence="1 2" key="1">
    <citation type="journal article" date="2015" name="Nature">
        <title>rRNA introns, odd ribosomes, and small enigmatic genomes across a large radiation of phyla.</title>
        <authorList>
            <person name="Brown C.T."/>
            <person name="Hug L.A."/>
            <person name="Thomas B.C."/>
            <person name="Sharon I."/>
            <person name="Castelle C.J."/>
            <person name="Singh A."/>
            <person name="Wilkins M.J."/>
            <person name="Williams K.H."/>
            <person name="Banfield J.F."/>
        </authorList>
    </citation>
    <scope>NUCLEOTIDE SEQUENCE [LARGE SCALE GENOMIC DNA]</scope>
</reference>
<name>A0A0G1M6U7_9BACT</name>
<evidence type="ECO:0008006" key="3">
    <source>
        <dbReference type="Google" id="ProtNLM"/>
    </source>
</evidence>
<dbReference type="Pfam" id="PF03437">
    <property type="entry name" value="BtpA"/>
    <property type="match status" value="1"/>
</dbReference>
<gene>
    <name evidence="1" type="ORF">UX03_C0006G0006</name>
</gene>